<protein>
    <submittedName>
        <fullName evidence="3">TMV resistance protein N-like</fullName>
    </submittedName>
</protein>
<evidence type="ECO:0000256" key="1">
    <source>
        <dbReference type="SAM" id="MobiDB-lite"/>
    </source>
</evidence>
<proteinExistence type="predicted"/>
<dbReference type="PANTHER" id="PTHR31286">
    <property type="entry name" value="GLYCINE-RICH CELL WALL STRUCTURAL PROTEIN 1.8-LIKE"/>
    <property type="match status" value="1"/>
</dbReference>
<feature type="compositionally biased region" description="Basic and acidic residues" evidence="1">
    <location>
        <begin position="275"/>
        <end position="294"/>
    </location>
</feature>
<dbReference type="InterPro" id="IPR025558">
    <property type="entry name" value="DUF4283"/>
</dbReference>
<dbReference type="AlphaFoldDB" id="A0A834WER0"/>
<comment type="caution">
    <text evidence="3">The sequence shown here is derived from an EMBL/GenBank/DDBJ whole genome shotgun (WGS) entry which is preliminary data.</text>
</comment>
<sequence length="330" mass="36969">MEGESEGDGGEGRNKGNRRFRGRDGSGGESSKGGDCDSGEEILNLRWNVGEAKWLESNSLVGQLMLEKHINQNVAMAMIMKGWNLNEELSILEVKVNTFVFSFVNLDDYNKVLKGRPWTILGCLLNIRKLSSIRVLHEIDFSLAPFWVQFHDLPLGGLCMENVMRIGSSVGEVVVLENPIVNGKIIRNFAIARVLVDVRKPLKAGFWVARPGLLKVWISMKDPNGVVLKDGKPLYGAWLYTAPNKVWEEAVVVFKDGWRLEEVWEEGVAREYSGKDEAHGRSKVSDDWGSDHSNVRRNRSGKGNVRFNEFDDVDKVGKRDAPCVQPSKGI</sequence>
<keyword evidence="4" id="KW-1185">Reference proteome</keyword>
<accession>A0A834WER0</accession>
<dbReference type="OrthoDB" id="1701901at2759"/>
<dbReference type="Proteomes" id="UP000634136">
    <property type="component" value="Unassembled WGS sequence"/>
</dbReference>
<gene>
    <name evidence="3" type="ORF">G2W53_028398</name>
</gene>
<feature type="region of interest" description="Disordered" evidence="1">
    <location>
        <begin position="1"/>
        <end position="36"/>
    </location>
</feature>
<dbReference type="Pfam" id="PF14111">
    <property type="entry name" value="DUF4283"/>
    <property type="match status" value="1"/>
</dbReference>
<organism evidence="3 4">
    <name type="scientific">Senna tora</name>
    <dbReference type="NCBI Taxonomy" id="362788"/>
    <lineage>
        <taxon>Eukaryota</taxon>
        <taxon>Viridiplantae</taxon>
        <taxon>Streptophyta</taxon>
        <taxon>Embryophyta</taxon>
        <taxon>Tracheophyta</taxon>
        <taxon>Spermatophyta</taxon>
        <taxon>Magnoliopsida</taxon>
        <taxon>eudicotyledons</taxon>
        <taxon>Gunneridae</taxon>
        <taxon>Pentapetalae</taxon>
        <taxon>rosids</taxon>
        <taxon>fabids</taxon>
        <taxon>Fabales</taxon>
        <taxon>Fabaceae</taxon>
        <taxon>Caesalpinioideae</taxon>
        <taxon>Cassia clade</taxon>
        <taxon>Senna</taxon>
    </lineage>
</organism>
<dbReference type="EMBL" id="JAAIUW010000009">
    <property type="protein sequence ID" value="KAF7814429.1"/>
    <property type="molecule type" value="Genomic_DNA"/>
</dbReference>
<reference evidence="3" key="1">
    <citation type="submission" date="2020-09" db="EMBL/GenBank/DDBJ databases">
        <title>Genome-Enabled Discovery of Anthraquinone Biosynthesis in Senna tora.</title>
        <authorList>
            <person name="Kang S.-H."/>
            <person name="Pandey R.P."/>
            <person name="Lee C.-M."/>
            <person name="Sim J.-S."/>
            <person name="Jeong J.-T."/>
            <person name="Choi B.-S."/>
            <person name="Jung M."/>
            <person name="Ginzburg D."/>
            <person name="Zhao K."/>
            <person name="Won S.Y."/>
            <person name="Oh T.-J."/>
            <person name="Yu Y."/>
            <person name="Kim N.-H."/>
            <person name="Lee O.R."/>
            <person name="Lee T.-H."/>
            <person name="Bashyal P."/>
            <person name="Kim T.-S."/>
            <person name="Lee W.-H."/>
            <person name="Kawkins C."/>
            <person name="Kim C.-K."/>
            <person name="Kim J.S."/>
            <person name="Ahn B.O."/>
            <person name="Rhee S.Y."/>
            <person name="Sohng J.K."/>
        </authorList>
    </citation>
    <scope>NUCLEOTIDE SEQUENCE</scope>
    <source>
        <tissue evidence="3">Leaf</tissue>
    </source>
</reference>
<evidence type="ECO:0000313" key="4">
    <source>
        <dbReference type="Proteomes" id="UP000634136"/>
    </source>
</evidence>
<name>A0A834WER0_9FABA</name>
<feature type="domain" description="DUF4283" evidence="2">
    <location>
        <begin position="58"/>
        <end position="132"/>
    </location>
</feature>
<dbReference type="InterPro" id="IPR040256">
    <property type="entry name" value="At4g02000-like"/>
</dbReference>
<evidence type="ECO:0000259" key="2">
    <source>
        <dbReference type="Pfam" id="PF14111"/>
    </source>
</evidence>
<dbReference type="PANTHER" id="PTHR31286:SF178">
    <property type="entry name" value="DUF4283 DOMAIN-CONTAINING PROTEIN"/>
    <property type="match status" value="1"/>
</dbReference>
<feature type="region of interest" description="Disordered" evidence="1">
    <location>
        <begin position="275"/>
        <end position="307"/>
    </location>
</feature>
<evidence type="ECO:0000313" key="3">
    <source>
        <dbReference type="EMBL" id="KAF7814429.1"/>
    </source>
</evidence>